<feature type="domain" description="ABC1 atypical kinase-like" evidence="1">
    <location>
        <begin position="1"/>
        <end position="55"/>
    </location>
</feature>
<comment type="caution">
    <text evidence="2">The sequence shown here is derived from an EMBL/GenBank/DDBJ whole genome shotgun (WGS) entry which is preliminary data.</text>
</comment>
<dbReference type="AlphaFoldDB" id="A0AA89BRG3"/>
<accession>A0AA89BRG3</accession>
<evidence type="ECO:0000259" key="1">
    <source>
        <dbReference type="Pfam" id="PF03109"/>
    </source>
</evidence>
<evidence type="ECO:0000313" key="3">
    <source>
        <dbReference type="Proteomes" id="UP001186944"/>
    </source>
</evidence>
<organism evidence="2 3">
    <name type="scientific">Pinctada imbricata</name>
    <name type="common">Atlantic pearl-oyster</name>
    <name type="synonym">Pinctada martensii</name>
    <dbReference type="NCBI Taxonomy" id="66713"/>
    <lineage>
        <taxon>Eukaryota</taxon>
        <taxon>Metazoa</taxon>
        <taxon>Spiralia</taxon>
        <taxon>Lophotrochozoa</taxon>
        <taxon>Mollusca</taxon>
        <taxon>Bivalvia</taxon>
        <taxon>Autobranchia</taxon>
        <taxon>Pteriomorphia</taxon>
        <taxon>Pterioida</taxon>
        <taxon>Pterioidea</taxon>
        <taxon>Pteriidae</taxon>
        <taxon>Pinctada</taxon>
    </lineage>
</organism>
<dbReference type="PANTHER" id="PTHR43851">
    <property type="match status" value="1"/>
</dbReference>
<sequence>MQTDPNWANFFYNPETGRLSLLDFGATRKFHAEFVDKYIMIIKAAADMDREGILKWSKDIGYLTGYESKVRGLKWSKDIGYLTGYESKDMIEAHIQAIMILGEAISTDAKFDFGSQNTTGRVMDIIPVMAKDRLSPPPPETYSLHRKMAGSFLICTKLQAKVNCKTIFDDIWNNYQFNNNAIGAVWTED</sequence>
<protein>
    <recommendedName>
        <fullName evidence="1">ABC1 atypical kinase-like domain-containing protein</fullName>
    </recommendedName>
</protein>
<proteinExistence type="predicted"/>
<dbReference type="EMBL" id="VSWD01000009">
    <property type="protein sequence ID" value="KAK3092784.1"/>
    <property type="molecule type" value="Genomic_DNA"/>
</dbReference>
<dbReference type="Proteomes" id="UP001186944">
    <property type="component" value="Unassembled WGS sequence"/>
</dbReference>
<name>A0AA89BRG3_PINIB</name>
<reference evidence="2" key="1">
    <citation type="submission" date="2019-08" db="EMBL/GenBank/DDBJ databases">
        <title>The improved chromosome-level genome for the pearl oyster Pinctada fucata martensii using PacBio sequencing and Hi-C.</title>
        <authorList>
            <person name="Zheng Z."/>
        </authorList>
    </citation>
    <scope>NUCLEOTIDE SEQUENCE</scope>
    <source>
        <strain evidence="2">ZZ-2019</strain>
        <tissue evidence="2">Adductor muscle</tissue>
    </source>
</reference>
<keyword evidence="3" id="KW-1185">Reference proteome</keyword>
<dbReference type="InterPro" id="IPR051409">
    <property type="entry name" value="Atypical_kinase_ADCK"/>
</dbReference>
<dbReference type="Pfam" id="PF03109">
    <property type="entry name" value="ABC1"/>
    <property type="match status" value="1"/>
</dbReference>
<dbReference type="InterPro" id="IPR004147">
    <property type="entry name" value="ABC1_dom"/>
</dbReference>
<evidence type="ECO:0000313" key="2">
    <source>
        <dbReference type="EMBL" id="KAK3092784.1"/>
    </source>
</evidence>
<dbReference type="PANTHER" id="PTHR43851:SF3">
    <property type="entry name" value="COENZYME Q8"/>
    <property type="match status" value="1"/>
</dbReference>
<gene>
    <name evidence="2" type="ORF">FSP39_007192</name>
</gene>
<dbReference type="GO" id="GO:0006744">
    <property type="term" value="P:ubiquinone biosynthetic process"/>
    <property type="evidence" value="ECO:0007669"/>
    <property type="project" value="TreeGrafter"/>
</dbReference>